<feature type="region of interest" description="Disordered" evidence="1">
    <location>
        <begin position="91"/>
        <end position="130"/>
    </location>
</feature>
<dbReference type="AlphaFoldDB" id="K0RCW9"/>
<dbReference type="OrthoDB" id="532484at2759"/>
<reference evidence="2 3" key="1">
    <citation type="journal article" date="2012" name="Genome Biol.">
        <title>Genome and low-iron response of an oceanic diatom adapted to chronic iron limitation.</title>
        <authorList>
            <person name="Lommer M."/>
            <person name="Specht M."/>
            <person name="Roy A.S."/>
            <person name="Kraemer L."/>
            <person name="Andreson R."/>
            <person name="Gutowska M.A."/>
            <person name="Wolf J."/>
            <person name="Bergner S.V."/>
            <person name="Schilhabel M.B."/>
            <person name="Klostermeier U.C."/>
            <person name="Beiko R.G."/>
            <person name="Rosenstiel P."/>
            <person name="Hippler M."/>
            <person name="Laroche J."/>
        </authorList>
    </citation>
    <scope>NUCLEOTIDE SEQUENCE [LARGE SCALE GENOMIC DNA]</scope>
    <source>
        <strain evidence="2 3">CCMP1005</strain>
    </source>
</reference>
<organism evidence="2 3">
    <name type="scientific">Thalassiosira oceanica</name>
    <name type="common">Marine diatom</name>
    <dbReference type="NCBI Taxonomy" id="159749"/>
    <lineage>
        <taxon>Eukaryota</taxon>
        <taxon>Sar</taxon>
        <taxon>Stramenopiles</taxon>
        <taxon>Ochrophyta</taxon>
        <taxon>Bacillariophyta</taxon>
        <taxon>Coscinodiscophyceae</taxon>
        <taxon>Thalassiosirophycidae</taxon>
        <taxon>Thalassiosirales</taxon>
        <taxon>Thalassiosiraceae</taxon>
        <taxon>Thalassiosira</taxon>
    </lineage>
</organism>
<evidence type="ECO:0000313" key="2">
    <source>
        <dbReference type="EMBL" id="EJK44362.1"/>
    </source>
</evidence>
<dbReference type="InterPro" id="IPR029147">
    <property type="entry name" value="CFAP77"/>
</dbReference>
<comment type="caution">
    <text evidence="2">The sequence shown here is derived from an EMBL/GenBank/DDBJ whole genome shotgun (WGS) entry which is preliminary data.</text>
</comment>
<feature type="region of interest" description="Disordered" evidence="1">
    <location>
        <begin position="1"/>
        <end position="23"/>
    </location>
</feature>
<protein>
    <submittedName>
        <fullName evidence="2">Uncharacterized protein</fullName>
    </submittedName>
</protein>
<feature type="region of interest" description="Disordered" evidence="1">
    <location>
        <begin position="266"/>
        <end position="291"/>
    </location>
</feature>
<gene>
    <name evidence="2" type="ORF">THAOC_37103</name>
</gene>
<dbReference type="eggNOG" id="ENOG502QYRU">
    <property type="taxonomic scope" value="Eukaryota"/>
</dbReference>
<name>K0RCW9_THAOC</name>
<sequence>MLKEDTMADLPASSSPSVSRRTTMIKPVVGKVRTPSFSLPTDDHVYGIESKPDLENAGDVVTSWARSEPSKPPTSQKSYVATNVQALRAGNLTVPARVRPSAPGYEDKPEERRGGSPEAKEKCRDWSGANNINLPKGECHKVFKSSSRGVQPNRAFGIQSKKNECSITELLRCPSDTVEKDYPDLSGKKRKGRLPPAKATKSSSIVAKCRDPPTPVEAAKIQSVEEFKLTRFKNRLNLADAVAGAFFFLGAPLAITSYHTNKTRLAEAPFGPDGDDNEPGSEPPPHDRFRYVSTFTPSRRRSPAAVGKPSFRLPVWSAYPADPISANIRIQTSSDSSMDCLSTRGFQKPS</sequence>
<proteinExistence type="predicted"/>
<feature type="compositionally biased region" description="Polar residues" evidence="1">
    <location>
        <begin position="12"/>
        <end position="22"/>
    </location>
</feature>
<dbReference type="EMBL" id="AGNL01049795">
    <property type="protein sequence ID" value="EJK44362.1"/>
    <property type="molecule type" value="Genomic_DNA"/>
</dbReference>
<evidence type="ECO:0000256" key="1">
    <source>
        <dbReference type="SAM" id="MobiDB-lite"/>
    </source>
</evidence>
<evidence type="ECO:0000313" key="3">
    <source>
        <dbReference type="Proteomes" id="UP000266841"/>
    </source>
</evidence>
<dbReference type="Pfam" id="PF14825">
    <property type="entry name" value="CFAP77"/>
    <property type="match status" value="1"/>
</dbReference>
<keyword evidence="3" id="KW-1185">Reference proteome</keyword>
<accession>K0RCW9</accession>
<feature type="region of interest" description="Disordered" evidence="1">
    <location>
        <begin position="182"/>
        <end position="205"/>
    </location>
</feature>
<feature type="compositionally biased region" description="Basic and acidic residues" evidence="1">
    <location>
        <begin position="105"/>
        <end position="125"/>
    </location>
</feature>
<dbReference type="Proteomes" id="UP000266841">
    <property type="component" value="Unassembled WGS sequence"/>
</dbReference>